<comment type="caution">
    <text evidence="2">The sequence shown here is derived from an EMBL/GenBank/DDBJ whole genome shotgun (WGS) entry which is preliminary data.</text>
</comment>
<accession>A0A0G0H682</accession>
<proteinExistence type="predicted"/>
<dbReference type="EMBL" id="LBTI01000014">
    <property type="protein sequence ID" value="KKQ37617.1"/>
    <property type="molecule type" value="Genomic_DNA"/>
</dbReference>
<dbReference type="AlphaFoldDB" id="A0A0G0H682"/>
<organism evidence="2 3">
    <name type="scientific">Candidatus Woesebacteria bacterium GW2011_GWA1_37_7</name>
    <dbReference type="NCBI Taxonomy" id="1618545"/>
    <lineage>
        <taxon>Bacteria</taxon>
        <taxon>Candidatus Woeseibacteriota</taxon>
    </lineage>
</organism>
<evidence type="ECO:0000313" key="3">
    <source>
        <dbReference type="Proteomes" id="UP000034591"/>
    </source>
</evidence>
<sequence length="62" mass="6919">MEFKGRPLMDPGPSKEPAYIRIKKEVAEWFRIPVRKEKGGSPMVPGNIQGVKRGGRNKSPNA</sequence>
<feature type="region of interest" description="Disordered" evidence="1">
    <location>
        <begin position="37"/>
        <end position="62"/>
    </location>
</feature>
<name>A0A0G0H682_9BACT</name>
<dbReference type="Proteomes" id="UP000034591">
    <property type="component" value="Unassembled WGS sequence"/>
</dbReference>
<evidence type="ECO:0000313" key="2">
    <source>
        <dbReference type="EMBL" id="KKQ37617.1"/>
    </source>
</evidence>
<gene>
    <name evidence="2" type="ORF">US53_C0014G0007</name>
</gene>
<protein>
    <submittedName>
        <fullName evidence="2">Uncharacterized protein</fullName>
    </submittedName>
</protein>
<evidence type="ECO:0000256" key="1">
    <source>
        <dbReference type="SAM" id="MobiDB-lite"/>
    </source>
</evidence>
<reference evidence="2 3" key="1">
    <citation type="journal article" date="2015" name="Nature">
        <title>rRNA introns, odd ribosomes, and small enigmatic genomes across a large radiation of phyla.</title>
        <authorList>
            <person name="Brown C.T."/>
            <person name="Hug L.A."/>
            <person name="Thomas B.C."/>
            <person name="Sharon I."/>
            <person name="Castelle C.J."/>
            <person name="Singh A."/>
            <person name="Wilkins M.J."/>
            <person name="Williams K.H."/>
            <person name="Banfield J.F."/>
        </authorList>
    </citation>
    <scope>NUCLEOTIDE SEQUENCE [LARGE SCALE GENOMIC DNA]</scope>
</reference>
<dbReference type="STRING" id="1618545.US53_C0014G0007"/>